<dbReference type="AlphaFoldDB" id="A0A1H5MNV0"/>
<keyword evidence="3" id="KW-0223">Dioxygenase</keyword>
<keyword evidence="3" id="KW-0560">Oxidoreductase</keyword>
<dbReference type="RefSeq" id="WP_093112981.1">
    <property type="nucleotide sequence ID" value="NZ_FNGG01000003.1"/>
</dbReference>
<dbReference type="InterPro" id="IPR037523">
    <property type="entry name" value="VOC_core"/>
</dbReference>
<feature type="signal peptide" evidence="1">
    <location>
        <begin position="1"/>
        <end position="19"/>
    </location>
</feature>
<dbReference type="Proteomes" id="UP000199448">
    <property type="component" value="Unassembled WGS sequence"/>
</dbReference>
<evidence type="ECO:0000313" key="4">
    <source>
        <dbReference type="Proteomes" id="UP000199448"/>
    </source>
</evidence>
<dbReference type="EMBL" id="FNUG01000003">
    <property type="protein sequence ID" value="SEE90810.1"/>
    <property type="molecule type" value="Genomic_DNA"/>
</dbReference>
<dbReference type="PROSITE" id="PS51819">
    <property type="entry name" value="VOC"/>
    <property type="match status" value="1"/>
</dbReference>
<keyword evidence="1" id="KW-0732">Signal</keyword>
<organism evidence="3 4">
    <name type="scientific">Salinimicrobium catena</name>
    <dbReference type="NCBI Taxonomy" id="390640"/>
    <lineage>
        <taxon>Bacteria</taxon>
        <taxon>Pseudomonadati</taxon>
        <taxon>Bacteroidota</taxon>
        <taxon>Flavobacteriia</taxon>
        <taxon>Flavobacteriales</taxon>
        <taxon>Flavobacteriaceae</taxon>
        <taxon>Salinimicrobium</taxon>
    </lineage>
</organism>
<keyword evidence="4" id="KW-1185">Reference proteome</keyword>
<feature type="domain" description="VOC" evidence="2">
    <location>
        <begin position="31"/>
        <end position="156"/>
    </location>
</feature>
<sequence>MRRLFTLLVLLLIFNSANAQTGVPTCFNDLRFDKIFFAIDTHKESELVGWYQKVFGMKVLKKFESEDKKVTGIILQKNDLYIEILHNNGSGSEFSGKTGNGLKKVGLFVDHPVEDLQACLRRKDLQVGRIFHDREMGVKLLHLTDPEGNELEIISADTL</sequence>
<accession>A0A1H5MNV0</accession>
<proteinExistence type="predicted"/>
<feature type="chain" id="PRO_5011581907" evidence="1">
    <location>
        <begin position="20"/>
        <end position="159"/>
    </location>
</feature>
<evidence type="ECO:0000256" key="1">
    <source>
        <dbReference type="SAM" id="SignalP"/>
    </source>
</evidence>
<protein>
    <submittedName>
        <fullName evidence="3">Glyoxalase/Bleomycin resistance protein/Dioxygenase superfamily protein</fullName>
    </submittedName>
</protein>
<reference evidence="3 4" key="1">
    <citation type="submission" date="2016-10" db="EMBL/GenBank/DDBJ databases">
        <authorList>
            <person name="de Groot N.N."/>
        </authorList>
    </citation>
    <scope>NUCLEOTIDE SEQUENCE [LARGE SCALE GENOMIC DNA]</scope>
    <source>
        <strain evidence="3 4">DSM 23553</strain>
    </source>
</reference>
<evidence type="ECO:0000313" key="3">
    <source>
        <dbReference type="EMBL" id="SEE90810.1"/>
    </source>
</evidence>
<dbReference type="InterPro" id="IPR004360">
    <property type="entry name" value="Glyas_Fos-R_dOase_dom"/>
</dbReference>
<evidence type="ECO:0000259" key="2">
    <source>
        <dbReference type="PROSITE" id="PS51819"/>
    </source>
</evidence>
<dbReference type="InterPro" id="IPR029068">
    <property type="entry name" value="Glyas_Bleomycin-R_OHBP_Dase"/>
</dbReference>
<dbReference type="GO" id="GO:0051213">
    <property type="term" value="F:dioxygenase activity"/>
    <property type="evidence" value="ECO:0007669"/>
    <property type="project" value="UniProtKB-KW"/>
</dbReference>
<name>A0A1H5MNV0_9FLAO</name>
<dbReference type="Gene3D" id="3.10.180.10">
    <property type="entry name" value="2,3-Dihydroxybiphenyl 1,2-Dioxygenase, domain 1"/>
    <property type="match status" value="1"/>
</dbReference>
<dbReference type="OrthoDB" id="1434012at2"/>
<dbReference type="CDD" id="cd06587">
    <property type="entry name" value="VOC"/>
    <property type="match status" value="1"/>
</dbReference>
<gene>
    <name evidence="3" type="ORF">SAMN04488034_1035</name>
</gene>
<dbReference type="SUPFAM" id="SSF54593">
    <property type="entry name" value="Glyoxalase/Bleomycin resistance protein/Dihydroxybiphenyl dioxygenase"/>
    <property type="match status" value="1"/>
</dbReference>
<dbReference type="STRING" id="390640.SAMN04488034_1035"/>
<dbReference type="Pfam" id="PF00903">
    <property type="entry name" value="Glyoxalase"/>
    <property type="match status" value="1"/>
</dbReference>